<dbReference type="InterPro" id="IPR018499">
    <property type="entry name" value="Tetraspanin/Peripherin"/>
</dbReference>
<feature type="transmembrane region" description="Helical" evidence="5">
    <location>
        <begin position="9"/>
        <end position="32"/>
    </location>
</feature>
<gene>
    <name evidence="8" type="ORF">As57867_004714</name>
    <name evidence="6" type="ORF">As57867_005169</name>
    <name evidence="7" type="ORF">As57867_005170</name>
</gene>
<evidence type="ECO:0000313" key="8">
    <source>
        <dbReference type="EMBL" id="KAF0712678.1"/>
    </source>
</evidence>
<sequence>MSGNQYSKLILVVANLGFLTAAVLLLVLGVQIHTSHWSDVFDTNNAIRGPVVAGALMAAGAFITVVSVMGLVGAFRTNRCLLYTYSLFALLALVVFVAIMSLGFATGAKAKAWAATTFPAELVETDVAKGYNAIYCSAQAGRFCSDGSAKDAAAAFYPTLDTATFLAAAGVDVNAKSGLLGLCSAADAKIAA</sequence>
<protein>
    <recommendedName>
        <fullName evidence="9">Tetraspanin</fullName>
    </recommendedName>
</protein>
<comment type="caution">
    <text evidence="7">The sequence shown here is derived from an EMBL/GenBank/DDBJ whole genome shotgun (WGS) entry which is preliminary data.</text>
</comment>
<evidence type="ECO:0000256" key="5">
    <source>
        <dbReference type="SAM" id="Phobius"/>
    </source>
</evidence>
<organism evidence="7">
    <name type="scientific">Aphanomyces stellatus</name>
    <dbReference type="NCBI Taxonomy" id="120398"/>
    <lineage>
        <taxon>Eukaryota</taxon>
        <taxon>Sar</taxon>
        <taxon>Stramenopiles</taxon>
        <taxon>Oomycota</taxon>
        <taxon>Saprolegniomycetes</taxon>
        <taxon>Saprolegniales</taxon>
        <taxon>Verrucalvaceae</taxon>
        <taxon>Aphanomyces</taxon>
    </lineage>
</organism>
<feature type="transmembrane region" description="Helical" evidence="5">
    <location>
        <begin position="82"/>
        <end position="104"/>
    </location>
</feature>
<keyword evidence="3 5" id="KW-1133">Transmembrane helix</keyword>
<evidence type="ECO:0000256" key="3">
    <source>
        <dbReference type="ARBA" id="ARBA00022989"/>
    </source>
</evidence>
<evidence type="ECO:0000256" key="2">
    <source>
        <dbReference type="ARBA" id="ARBA00022692"/>
    </source>
</evidence>
<dbReference type="PRINTS" id="PR00259">
    <property type="entry name" value="TMFOUR"/>
</dbReference>
<comment type="subcellular location">
    <subcellularLocation>
        <location evidence="1">Membrane</location>
        <topology evidence="1">Multi-pass membrane protein</topology>
    </subcellularLocation>
</comment>
<dbReference type="EMBL" id="VJMH01001213">
    <property type="protein sequence ID" value="KAF0712678.1"/>
    <property type="molecule type" value="Genomic_DNA"/>
</dbReference>
<keyword evidence="4 5" id="KW-0472">Membrane</keyword>
<evidence type="ECO:0000313" key="7">
    <source>
        <dbReference type="EMBL" id="KAF0711603.1"/>
    </source>
</evidence>
<reference evidence="7" key="1">
    <citation type="submission" date="2019-06" db="EMBL/GenBank/DDBJ databases">
        <title>Genomics analysis of Aphanomyces spp. identifies a new class of oomycete effector associated with host adaptation.</title>
        <authorList>
            <person name="Gaulin E."/>
        </authorList>
    </citation>
    <scope>NUCLEOTIDE SEQUENCE</scope>
    <source>
        <strain evidence="7">CBS 578.67</strain>
    </source>
</reference>
<evidence type="ECO:0000313" key="6">
    <source>
        <dbReference type="EMBL" id="KAF0711602.1"/>
    </source>
</evidence>
<evidence type="ECO:0000256" key="1">
    <source>
        <dbReference type="ARBA" id="ARBA00004141"/>
    </source>
</evidence>
<dbReference type="Pfam" id="PF00335">
    <property type="entry name" value="Tetraspanin"/>
    <property type="match status" value="1"/>
</dbReference>
<name>A0A6A4ZDK1_9STRA</name>
<accession>A0A6A4ZDK1</accession>
<feature type="non-terminal residue" evidence="7">
    <location>
        <position position="192"/>
    </location>
</feature>
<proteinExistence type="predicted"/>
<evidence type="ECO:0008006" key="9">
    <source>
        <dbReference type="Google" id="ProtNLM"/>
    </source>
</evidence>
<dbReference type="EMBL" id="VJMH01001560">
    <property type="protein sequence ID" value="KAF0711603.1"/>
    <property type="molecule type" value="Genomic_DNA"/>
</dbReference>
<feature type="transmembrane region" description="Helical" evidence="5">
    <location>
        <begin position="52"/>
        <end position="75"/>
    </location>
</feature>
<dbReference type="AlphaFoldDB" id="A0A6A4ZDK1"/>
<dbReference type="OrthoDB" id="71600at2759"/>
<dbReference type="GO" id="GO:0016020">
    <property type="term" value="C:membrane"/>
    <property type="evidence" value="ECO:0007669"/>
    <property type="project" value="UniProtKB-SubCell"/>
</dbReference>
<keyword evidence="2 5" id="KW-0812">Transmembrane</keyword>
<dbReference type="EMBL" id="VJMH01001560">
    <property type="protein sequence ID" value="KAF0711602.1"/>
    <property type="molecule type" value="Genomic_DNA"/>
</dbReference>
<evidence type="ECO:0000256" key="4">
    <source>
        <dbReference type="ARBA" id="ARBA00023136"/>
    </source>
</evidence>